<reference evidence="1 2" key="2">
    <citation type="journal article" date="2022" name="Mol. Ecol. Resour.">
        <title>The genomes of chicory, endive, great burdock and yacon provide insights into Asteraceae paleo-polyploidization history and plant inulin production.</title>
        <authorList>
            <person name="Fan W."/>
            <person name="Wang S."/>
            <person name="Wang H."/>
            <person name="Wang A."/>
            <person name="Jiang F."/>
            <person name="Liu H."/>
            <person name="Zhao H."/>
            <person name="Xu D."/>
            <person name="Zhang Y."/>
        </authorList>
    </citation>
    <scope>NUCLEOTIDE SEQUENCE [LARGE SCALE GENOMIC DNA]</scope>
    <source>
        <strain evidence="2">cv. Punajuju</strain>
        <tissue evidence="1">Leaves</tissue>
    </source>
</reference>
<dbReference type="EMBL" id="CM042011">
    <property type="protein sequence ID" value="KAI3764623.1"/>
    <property type="molecule type" value="Genomic_DNA"/>
</dbReference>
<name>A0ACB9F149_CICIN</name>
<gene>
    <name evidence="1" type="ORF">L2E82_14634</name>
</gene>
<proteinExistence type="predicted"/>
<keyword evidence="2" id="KW-1185">Reference proteome</keyword>
<comment type="caution">
    <text evidence="1">The sequence shown here is derived from an EMBL/GenBank/DDBJ whole genome shotgun (WGS) entry which is preliminary data.</text>
</comment>
<reference evidence="2" key="1">
    <citation type="journal article" date="2022" name="Mol. Ecol. Resour.">
        <title>The genomes of chicory, endive, great burdock and yacon provide insights into Asteraceae palaeo-polyploidization history and plant inulin production.</title>
        <authorList>
            <person name="Fan W."/>
            <person name="Wang S."/>
            <person name="Wang H."/>
            <person name="Wang A."/>
            <person name="Jiang F."/>
            <person name="Liu H."/>
            <person name="Zhao H."/>
            <person name="Xu D."/>
            <person name="Zhang Y."/>
        </authorList>
    </citation>
    <scope>NUCLEOTIDE SEQUENCE [LARGE SCALE GENOMIC DNA]</scope>
    <source>
        <strain evidence="2">cv. Punajuju</strain>
    </source>
</reference>
<evidence type="ECO:0000313" key="2">
    <source>
        <dbReference type="Proteomes" id="UP001055811"/>
    </source>
</evidence>
<organism evidence="1 2">
    <name type="scientific">Cichorium intybus</name>
    <name type="common">Chicory</name>
    <dbReference type="NCBI Taxonomy" id="13427"/>
    <lineage>
        <taxon>Eukaryota</taxon>
        <taxon>Viridiplantae</taxon>
        <taxon>Streptophyta</taxon>
        <taxon>Embryophyta</taxon>
        <taxon>Tracheophyta</taxon>
        <taxon>Spermatophyta</taxon>
        <taxon>Magnoliopsida</taxon>
        <taxon>eudicotyledons</taxon>
        <taxon>Gunneridae</taxon>
        <taxon>Pentapetalae</taxon>
        <taxon>asterids</taxon>
        <taxon>campanulids</taxon>
        <taxon>Asterales</taxon>
        <taxon>Asteraceae</taxon>
        <taxon>Cichorioideae</taxon>
        <taxon>Cichorieae</taxon>
        <taxon>Cichoriinae</taxon>
        <taxon>Cichorium</taxon>
    </lineage>
</organism>
<accession>A0ACB9F149</accession>
<protein>
    <submittedName>
        <fullName evidence="1">Uncharacterized protein</fullName>
    </submittedName>
</protein>
<sequence>MIKRLCSLINNNGRLASISTALARHLFVKMLEPKLKYIFFYGAILVDLDLEGRSVDVKTCDTRSVAEALATFELPKKASDVNVHQERLTRIAEMEDLQAPREHPDPRDYFDSQQVNAMNELAGRRHLKSRMNTCQDYGSLRGFISEIISLGLSDPVVRPEVDVKVFNGLTQTISSSKYQLGKNPHENILYTLPTVTKDELLLVSRLKDAMSQIYTKLQEIKESVQSDSMHHVSLLVQPMLQPLDAAFAHYDEDQHKRFAQAIDKPPNGYGYDLQPADIQNIRLTYSDLCTWVPESKFRECFLATLAVPFQLMSSYHAIMNFSSNKKALQVPTLLTHQQGLDICSPTQESSKP</sequence>
<evidence type="ECO:0000313" key="1">
    <source>
        <dbReference type="EMBL" id="KAI3764623.1"/>
    </source>
</evidence>
<dbReference type="Proteomes" id="UP001055811">
    <property type="component" value="Linkage Group LG03"/>
</dbReference>